<keyword evidence="2" id="KW-1185">Reference proteome</keyword>
<dbReference type="EMBL" id="ML170168">
    <property type="protein sequence ID" value="TDL24081.1"/>
    <property type="molecule type" value="Genomic_DNA"/>
</dbReference>
<reference evidence="1 2" key="1">
    <citation type="submission" date="2018-06" db="EMBL/GenBank/DDBJ databases">
        <title>A transcriptomic atlas of mushroom development highlights an independent origin of complex multicellularity.</title>
        <authorList>
            <consortium name="DOE Joint Genome Institute"/>
            <person name="Krizsan K."/>
            <person name="Almasi E."/>
            <person name="Merenyi Z."/>
            <person name="Sahu N."/>
            <person name="Viragh M."/>
            <person name="Koszo T."/>
            <person name="Mondo S."/>
            <person name="Kiss B."/>
            <person name="Balint B."/>
            <person name="Kues U."/>
            <person name="Barry K."/>
            <person name="Hegedus J.C."/>
            <person name="Henrissat B."/>
            <person name="Johnson J."/>
            <person name="Lipzen A."/>
            <person name="Ohm R."/>
            <person name="Nagy I."/>
            <person name="Pangilinan J."/>
            <person name="Yan J."/>
            <person name="Xiong Y."/>
            <person name="Grigoriev I.V."/>
            <person name="Hibbett D.S."/>
            <person name="Nagy L.G."/>
        </authorList>
    </citation>
    <scope>NUCLEOTIDE SEQUENCE [LARGE SCALE GENOMIC DNA]</scope>
    <source>
        <strain evidence="1 2">SZMC22713</strain>
    </source>
</reference>
<dbReference type="STRING" id="50990.A0A4Y7Q9V7"/>
<protein>
    <submittedName>
        <fullName evidence="1">Uncharacterized protein</fullName>
    </submittedName>
</protein>
<organism evidence="1 2">
    <name type="scientific">Rickenella mellea</name>
    <dbReference type="NCBI Taxonomy" id="50990"/>
    <lineage>
        <taxon>Eukaryota</taxon>
        <taxon>Fungi</taxon>
        <taxon>Dikarya</taxon>
        <taxon>Basidiomycota</taxon>
        <taxon>Agaricomycotina</taxon>
        <taxon>Agaricomycetes</taxon>
        <taxon>Hymenochaetales</taxon>
        <taxon>Rickenellaceae</taxon>
        <taxon>Rickenella</taxon>
    </lineage>
</organism>
<dbReference type="VEuPathDB" id="FungiDB:BD410DRAFT_133865"/>
<accession>A0A4Y7Q9V7</accession>
<name>A0A4Y7Q9V7_9AGAM</name>
<sequence>MATSEREYDWASDPHILLNVIVKSASDNIRSDLGLPWPPDEKYFSMEYPSEILPSDEPSKIGKTARALDALAAVCNFKPSGQETAVSLTLTTDERAIIVIAQNEDIDEPVIQFVNELWTSLSRLSSLIAQYGGIGSPGLEPAKRSSLDSEYSAIKALIYRHGLLKVQHSFFKRWDEFKTFMQAWEHTTGDQDVRSHLNSAYTLMSSIANVLASPMSPLDLASLVDDMGKLRLECRKLFEEEETPNLWANECQIRMHTFFLLVFKFGLHICGT</sequence>
<proteinExistence type="predicted"/>
<gene>
    <name evidence="1" type="ORF">BD410DRAFT_133865</name>
</gene>
<dbReference type="Proteomes" id="UP000294933">
    <property type="component" value="Unassembled WGS sequence"/>
</dbReference>
<evidence type="ECO:0000313" key="2">
    <source>
        <dbReference type="Proteomes" id="UP000294933"/>
    </source>
</evidence>
<dbReference type="AlphaFoldDB" id="A0A4Y7Q9V7"/>
<evidence type="ECO:0000313" key="1">
    <source>
        <dbReference type="EMBL" id="TDL24081.1"/>
    </source>
</evidence>